<organism evidence="1">
    <name type="scientific">Anopheles marajoara</name>
    <dbReference type="NCBI Taxonomy" id="58244"/>
    <lineage>
        <taxon>Eukaryota</taxon>
        <taxon>Metazoa</taxon>
        <taxon>Ecdysozoa</taxon>
        <taxon>Arthropoda</taxon>
        <taxon>Hexapoda</taxon>
        <taxon>Insecta</taxon>
        <taxon>Pterygota</taxon>
        <taxon>Neoptera</taxon>
        <taxon>Endopterygota</taxon>
        <taxon>Diptera</taxon>
        <taxon>Nematocera</taxon>
        <taxon>Culicoidea</taxon>
        <taxon>Culicidae</taxon>
        <taxon>Anophelinae</taxon>
        <taxon>Anopheles</taxon>
    </lineage>
</organism>
<evidence type="ECO:0000313" key="1">
    <source>
        <dbReference type="EMBL" id="MBW63898.1"/>
    </source>
</evidence>
<dbReference type="AlphaFoldDB" id="A0A2M4CG59"/>
<proteinExistence type="predicted"/>
<name>A0A2M4CG59_9DIPT</name>
<sequence>MRATTATFRITTVFFFVKILNTPLPKRTVAQCSNATLLPAIRLPTRCRCYHDGGECLAHDAAYRRPYV</sequence>
<reference evidence="1" key="1">
    <citation type="submission" date="2018-01" db="EMBL/GenBank/DDBJ databases">
        <title>An insight into the sialome of Amazonian anophelines.</title>
        <authorList>
            <person name="Ribeiro J.M."/>
            <person name="Scarpassa V."/>
            <person name="Calvo E."/>
        </authorList>
    </citation>
    <scope>NUCLEOTIDE SEQUENCE</scope>
    <source>
        <tissue evidence="1">Salivary glands</tissue>
    </source>
</reference>
<protein>
    <submittedName>
        <fullName evidence="1">Putative secreted protein</fullName>
    </submittedName>
</protein>
<accession>A0A2M4CG59</accession>
<dbReference type="EMBL" id="GGFJ01014757">
    <property type="protein sequence ID" value="MBW63898.1"/>
    <property type="molecule type" value="Transcribed_RNA"/>
</dbReference>